<keyword evidence="3" id="KW-1185">Reference proteome</keyword>
<reference evidence="2" key="1">
    <citation type="journal article" date="2022" name="bioRxiv">
        <title>Sequencing and chromosome-scale assembly of the giantPleurodeles waltlgenome.</title>
        <authorList>
            <person name="Brown T."/>
            <person name="Elewa A."/>
            <person name="Iarovenko S."/>
            <person name="Subramanian E."/>
            <person name="Araus A.J."/>
            <person name="Petzold A."/>
            <person name="Susuki M."/>
            <person name="Suzuki K.-i.T."/>
            <person name="Hayashi T."/>
            <person name="Toyoda A."/>
            <person name="Oliveira C."/>
            <person name="Osipova E."/>
            <person name="Leigh N.D."/>
            <person name="Simon A."/>
            <person name="Yun M.H."/>
        </authorList>
    </citation>
    <scope>NUCLEOTIDE SEQUENCE</scope>
    <source>
        <strain evidence="2">20211129_DDA</strain>
        <tissue evidence="2">Liver</tissue>
    </source>
</reference>
<dbReference type="AlphaFoldDB" id="A0AAV7N2X9"/>
<feature type="region of interest" description="Disordered" evidence="1">
    <location>
        <begin position="84"/>
        <end position="110"/>
    </location>
</feature>
<proteinExistence type="predicted"/>
<feature type="region of interest" description="Disordered" evidence="1">
    <location>
        <begin position="1"/>
        <end position="60"/>
    </location>
</feature>
<protein>
    <submittedName>
        <fullName evidence="2">Uncharacterized protein</fullName>
    </submittedName>
</protein>
<evidence type="ECO:0000313" key="2">
    <source>
        <dbReference type="EMBL" id="KAJ1109687.1"/>
    </source>
</evidence>
<organism evidence="2 3">
    <name type="scientific">Pleurodeles waltl</name>
    <name type="common">Iberian ribbed newt</name>
    <dbReference type="NCBI Taxonomy" id="8319"/>
    <lineage>
        <taxon>Eukaryota</taxon>
        <taxon>Metazoa</taxon>
        <taxon>Chordata</taxon>
        <taxon>Craniata</taxon>
        <taxon>Vertebrata</taxon>
        <taxon>Euteleostomi</taxon>
        <taxon>Amphibia</taxon>
        <taxon>Batrachia</taxon>
        <taxon>Caudata</taxon>
        <taxon>Salamandroidea</taxon>
        <taxon>Salamandridae</taxon>
        <taxon>Pleurodelinae</taxon>
        <taxon>Pleurodeles</taxon>
    </lineage>
</organism>
<dbReference type="Proteomes" id="UP001066276">
    <property type="component" value="Chromosome 9"/>
</dbReference>
<feature type="compositionally biased region" description="Basic and acidic residues" evidence="1">
    <location>
        <begin position="37"/>
        <end position="46"/>
    </location>
</feature>
<comment type="caution">
    <text evidence="2">The sequence shown here is derived from an EMBL/GenBank/DDBJ whole genome shotgun (WGS) entry which is preliminary data.</text>
</comment>
<feature type="compositionally biased region" description="Polar residues" evidence="1">
    <location>
        <begin position="47"/>
        <end position="59"/>
    </location>
</feature>
<evidence type="ECO:0000313" key="3">
    <source>
        <dbReference type="Proteomes" id="UP001066276"/>
    </source>
</evidence>
<feature type="compositionally biased region" description="Basic residues" evidence="1">
    <location>
        <begin position="9"/>
        <end position="19"/>
    </location>
</feature>
<accession>A0AAV7N2X9</accession>
<gene>
    <name evidence="2" type="ORF">NDU88_007047</name>
</gene>
<sequence>MPEDERVHHQTVRPNRHYRTWQARQPRASTTVSAPHQGKDQREARKAQNTRTCTDTSQAPIRRKWRPTIPTPKLVEKEKFRALNMIPPTPSNQTPGTIADIWKGPEEQEP</sequence>
<name>A0AAV7N2X9_PLEWA</name>
<dbReference type="EMBL" id="JANPWB010000013">
    <property type="protein sequence ID" value="KAJ1109687.1"/>
    <property type="molecule type" value="Genomic_DNA"/>
</dbReference>
<evidence type="ECO:0000256" key="1">
    <source>
        <dbReference type="SAM" id="MobiDB-lite"/>
    </source>
</evidence>